<evidence type="ECO:0000313" key="3">
    <source>
        <dbReference type="Proteomes" id="UP001164965"/>
    </source>
</evidence>
<accession>A0ABY6P1M4</accession>
<keyword evidence="3" id="KW-1185">Reference proteome</keyword>
<dbReference type="PANTHER" id="PTHR43283:SF3">
    <property type="entry name" value="BETA-LACTAMASE FAMILY PROTEIN (AFU_ORTHOLOGUE AFUA_5G07500)"/>
    <property type="match status" value="1"/>
</dbReference>
<name>A0ABY6P1M4_9NOCA</name>
<gene>
    <name evidence="2" type="ORF">RHODO2019_03420</name>
</gene>
<dbReference type="Proteomes" id="UP001164965">
    <property type="component" value="Chromosome"/>
</dbReference>
<evidence type="ECO:0000313" key="2">
    <source>
        <dbReference type="EMBL" id="UZJ25531.1"/>
    </source>
</evidence>
<dbReference type="InterPro" id="IPR001466">
    <property type="entry name" value="Beta-lactam-related"/>
</dbReference>
<protein>
    <submittedName>
        <fullName evidence="2">Beta-lactamase family protein</fullName>
    </submittedName>
</protein>
<dbReference type="Pfam" id="PF00144">
    <property type="entry name" value="Beta-lactamase"/>
    <property type="match status" value="1"/>
</dbReference>
<dbReference type="RefSeq" id="WP_265383635.1">
    <property type="nucleotide sequence ID" value="NZ_CP110615.1"/>
</dbReference>
<organism evidence="2 3">
    <name type="scientific">Rhodococcus antarcticus</name>
    <dbReference type="NCBI Taxonomy" id="2987751"/>
    <lineage>
        <taxon>Bacteria</taxon>
        <taxon>Bacillati</taxon>
        <taxon>Actinomycetota</taxon>
        <taxon>Actinomycetes</taxon>
        <taxon>Mycobacteriales</taxon>
        <taxon>Nocardiaceae</taxon>
        <taxon>Rhodococcus</taxon>
    </lineage>
</organism>
<evidence type="ECO:0000259" key="1">
    <source>
        <dbReference type="Pfam" id="PF00144"/>
    </source>
</evidence>
<dbReference type="Gene3D" id="3.40.710.10">
    <property type="entry name" value="DD-peptidase/beta-lactamase superfamily"/>
    <property type="match status" value="1"/>
</dbReference>
<reference evidence="2" key="1">
    <citation type="submission" date="2022-10" db="EMBL/GenBank/DDBJ databases">
        <title>Rhodococcus sp.75.</title>
        <authorList>
            <person name="Sun M."/>
        </authorList>
    </citation>
    <scope>NUCLEOTIDE SEQUENCE</scope>
    <source>
        <strain evidence="2">75</strain>
    </source>
</reference>
<dbReference type="EMBL" id="CP110615">
    <property type="protein sequence ID" value="UZJ25531.1"/>
    <property type="molecule type" value="Genomic_DNA"/>
</dbReference>
<proteinExistence type="predicted"/>
<dbReference type="SUPFAM" id="SSF56601">
    <property type="entry name" value="beta-lactamase/transpeptidase-like"/>
    <property type="match status" value="1"/>
</dbReference>
<dbReference type="InterPro" id="IPR050789">
    <property type="entry name" value="Diverse_Enzym_Activities"/>
</dbReference>
<dbReference type="PANTHER" id="PTHR43283">
    <property type="entry name" value="BETA-LACTAMASE-RELATED"/>
    <property type="match status" value="1"/>
</dbReference>
<sequence>MPEVAALQVTADPAGVGVDAARLARIDRHFAGYVDDGRLPGWQVVVARHGQVVHSSVHGRRDVEAELPVEQDTLWRIYSMTKPITSVAALSMLEEGAFELNDPVSRFIPSFADVRVWAGGSSQSPRTVPATEPVRMWHLLSHTAGLTYGFMNAHPVDTIYRDHGFDFGTAHGLDLAACADAWAGLPLLFDPGTQWSYSVATDVLGRVLEVIAGKGLDQVLAERVLDPLGMSDTRWWVDTPDADRLAALYSPHPATGKAVRLDSVGQAALHAPVMLSGGGGLVSTAADYLRFTEMLRRGGELDGVRVLGPRTLAYASRNHLPGGADLTAFGSGQFSEVAYGGVGFGLGFAVTVDPTAGKTMSSPGEITWGGAASTAFWVDPVEDLVAIFLTQLLPSSTHPIRTQLRTLVHQALVD</sequence>
<dbReference type="InterPro" id="IPR012338">
    <property type="entry name" value="Beta-lactam/transpept-like"/>
</dbReference>
<feature type="domain" description="Beta-lactamase-related" evidence="1">
    <location>
        <begin position="26"/>
        <end position="407"/>
    </location>
</feature>